<accession>A0A318TUW4</accession>
<dbReference type="PANTHER" id="PTHR34655">
    <property type="entry name" value="CONSERVED WITHIN P. AEROPHILUM"/>
    <property type="match status" value="1"/>
</dbReference>
<reference evidence="1 2" key="1">
    <citation type="submission" date="2018-06" db="EMBL/GenBank/DDBJ databases">
        <title>Genomic Encyclopedia of Archaeal and Bacterial Type Strains, Phase II (KMG-II): from individual species to whole genera.</title>
        <authorList>
            <person name="Goeker M."/>
        </authorList>
    </citation>
    <scope>NUCLEOTIDE SEQUENCE [LARGE SCALE GENOMIC DNA]</scope>
    <source>
        <strain evidence="1 2">KACC 16626</strain>
    </source>
</reference>
<sequence length="221" mass="25019">MLEVHITDKGAKANLTAWSNSTGNELLKYEEDNNVLKFWIKKKVNRLKKHTLLGNLRRRRDYMSEKKRTTIVLFSGDYDKAMAAYIIANGAAAYDHEVTIFHTFWGLNALRKEEPLTLNKGFLEKMFAKMMPRGADKMGLSKMNFAGMGPKMIKQVMKKHNAMTLPQLIEMAQEQEVKLIACTMTMDLLGLHQEELLNGVEYAGVAAYLAEAGNGNVNLFI</sequence>
<dbReference type="InterPro" id="IPR027396">
    <property type="entry name" value="DsrEFH-like"/>
</dbReference>
<dbReference type="Proteomes" id="UP000247416">
    <property type="component" value="Unassembled WGS sequence"/>
</dbReference>
<dbReference type="CDD" id="cd00291">
    <property type="entry name" value="SirA_YedF_YeeD"/>
    <property type="match status" value="1"/>
</dbReference>
<dbReference type="InterPro" id="IPR036868">
    <property type="entry name" value="TusA-like_sf"/>
</dbReference>
<evidence type="ECO:0000313" key="2">
    <source>
        <dbReference type="Proteomes" id="UP000247416"/>
    </source>
</evidence>
<comment type="caution">
    <text evidence="1">The sequence shown here is derived from an EMBL/GenBank/DDBJ whole genome shotgun (WGS) entry which is preliminary data.</text>
</comment>
<dbReference type="AlphaFoldDB" id="A0A318TUW4"/>
<dbReference type="Gene3D" id="3.30.110.40">
    <property type="entry name" value="TusA-like domain"/>
    <property type="match status" value="1"/>
</dbReference>
<dbReference type="EMBL" id="QJTJ01000031">
    <property type="protein sequence ID" value="PYF03469.1"/>
    <property type="molecule type" value="Genomic_DNA"/>
</dbReference>
<dbReference type="SUPFAM" id="SSF75169">
    <property type="entry name" value="DsrEFH-like"/>
    <property type="match status" value="1"/>
</dbReference>
<dbReference type="SUPFAM" id="SSF64307">
    <property type="entry name" value="SirA-like"/>
    <property type="match status" value="1"/>
</dbReference>
<dbReference type="PANTHER" id="PTHR34655:SF2">
    <property type="entry name" value="PEROXIREDOXIN FAMILY PROTEIN"/>
    <property type="match status" value="1"/>
</dbReference>
<dbReference type="InterPro" id="IPR032836">
    <property type="entry name" value="DsrE2-like"/>
</dbReference>
<protein>
    <submittedName>
        <fullName evidence="1">Peroxiredoxin family protein</fullName>
    </submittedName>
</protein>
<evidence type="ECO:0000313" key="1">
    <source>
        <dbReference type="EMBL" id="PYF03469.1"/>
    </source>
</evidence>
<dbReference type="Pfam" id="PF13686">
    <property type="entry name" value="DrsE_2"/>
    <property type="match status" value="1"/>
</dbReference>
<organism evidence="1 2">
    <name type="scientific">Ureibacillus chungkukjangi</name>
    <dbReference type="NCBI Taxonomy" id="1202712"/>
    <lineage>
        <taxon>Bacteria</taxon>
        <taxon>Bacillati</taxon>
        <taxon>Bacillota</taxon>
        <taxon>Bacilli</taxon>
        <taxon>Bacillales</taxon>
        <taxon>Caryophanaceae</taxon>
        <taxon>Ureibacillus</taxon>
    </lineage>
</organism>
<keyword evidence="2" id="KW-1185">Reference proteome</keyword>
<proteinExistence type="predicted"/>
<name>A0A318TUW4_9BACL</name>
<gene>
    <name evidence="1" type="ORF">BJ095_13137</name>
</gene>
<dbReference type="Gene3D" id="3.40.1260.10">
    <property type="entry name" value="DsrEFH-like"/>
    <property type="match status" value="1"/>
</dbReference>